<keyword evidence="6 10" id="KW-0560">Oxidoreductase</keyword>
<feature type="binding site" evidence="9">
    <location>
        <position position="68"/>
    </location>
    <ligand>
        <name>Mn(2+)</name>
        <dbReference type="ChEBI" id="CHEBI:29035"/>
    </ligand>
</feature>
<reference evidence="13" key="1">
    <citation type="submission" date="2022-07" db="EMBL/GenBank/DDBJ databases">
        <title>Phylogenomic reconstructions and comparative analyses of Kickxellomycotina fungi.</title>
        <authorList>
            <person name="Reynolds N.K."/>
            <person name="Stajich J.E."/>
            <person name="Barry K."/>
            <person name="Grigoriev I.V."/>
            <person name="Crous P."/>
            <person name="Smith M.E."/>
        </authorList>
    </citation>
    <scope>NUCLEOTIDE SEQUENCE</scope>
    <source>
        <strain evidence="13">NBRC 100468</strain>
    </source>
</reference>
<evidence type="ECO:0000256" key="2">
    <source>
        <dbReference type="ARBA" id="ARBA00008714"/>
    </source>
</evidence>
<dbReference type="Pfam" id="PF00081">
    <property type="entry name" value="Sod_Fe_N"/>
    <property type="match status" value="1"/>
</dbReference>
<keyword evidence="14" id="KW-1185">Reference proteome</keyword>
<dbReference type="GO" id="GO:0004784">
    <property type="term" value="F:superoxide dismutase activity"/>
    <property type="evidence" value="ECO:0007669"/>
    <property type="project" value="UniProtKB-EC"/>
</dbReference>
<evidence type="ECO:0000256" key="8">
    <source>
        <dbReference type="ARBA" id="ARBA00049204"/>
    </source>
</evidence>
<dbReference type="InterPro" id="IPR019831">
    <property type="entry name" value="Mn/Fe_SOD_N"/>
</dbReference>
<dbReference type="OrthoDB" id="239262at2759"/>
<dbReference type="InterPro" id="IPR050265">
    <property type="entry name" value="Fe/Mn_Superoxide_Dismutase"/>
</dbReference>
<dbReference type="Pfam" id="PF02777">
    <property type="entry name" value="Sod_Fe_C"/>
    <property type="match status" value="1"/>
</dbReference>
<feature type="domain" description="Manganese/iron superoxide dismutase C-terminal" evidence="12">
    <location>
        <begin position="135"/>
        <end position="236"/>
    </location>
</feature>
<dbReference type="InterPro" id="IPR019832">
    <property type="entry name" value="Mn/Fe_SOD_C"/>
</dbReference>
<dbReference type="EC" id="1.15.1.1" evidence="3 10"/>
<dbReference type="Gene3D" id="3.55.40.20">
    <property type="entry name" value="Iron/manganese superoxide dismutase, C-terminal domain"/>
    <property type="match status" value="1"/>
</dbReference>
<evidence type="ECO:0000259" key="12">
    <source>
        <dbReference type="Pfam" id="PF02777"/>
    </source>
</evidence>
<dbReference type="PROSITE" id="PS00088">
    <property type="entry name" value="SOD_MN"/>
    <property type="match status" value="1"/>
</dbReference>
<dbReference type="PRINTS" id="PR01703">
    <property type="entry name" value="MNSODISMTASE"/>
</dbReference>
<evidence type="ECO:0000256" key="7">
    <source>
        <dbReference type="ARBA" id="ARBA00023211"/>
    </source>
</evidence>
<dbReference type="PANTHER" id="PTHR11404">
    <property type="entry name" value="SUPEROXIDE DISMUTASE 2"/>
    <property type="match status" value="1"/>
</dbReference>
<protein>
    <recommendedName>
        <fullName evidence="3 10">Superoxide dismutase</fullName>
        <ecNumber evidence="3 10">1.15.1.1</ecNumber>
    </recommendedName>
</protein>
<dbReference type="PANTHER" id="PTHR11404:SF6">
    <property type="entry name" value="SUPEROXIDE DISMUTASE [MN], MITOCHONDRIAL"/>
    <property type="match status" value="1"/>
</dbReference>
<dbReference type="FunFam" id="1.10.287.990:FF:000001">
    <property type="entry name" value="Superoxide dismutase"/>
    <property type="match status" value="1"/>
</dbReference>
<dbReference type="PIRSF" id="PIRSF000349">
    <property type="entry name" value="SODismutase"/>
    <property type="match status" value="1"/>
</dbReference>
<name>A0A9W7ZVT1_9FUNG</name>
<dbReference type="SUPFAM" id="SSF54719">
    <property type="entry name" value="Fe,Mn superoxide dismutase (SOD), C-terminal domain"/>
    <property type="match status" value="1"/>
</dbReference>
<comment type="catalytic activity">
    <reaction evidence="8 10">
        <text>2 superoxide + 2 H(+) = H2O2 + O2</text>
        <dbReference type="Rhea" id="RHEA:20696"/>
        <dbReference type="ChEBI" id="CHEBI:15378"/>
        <dbReference type="ChEBI" id="CHEBI:15379"/>
        <dbReference type="ChEBI" id="CHEBI:16240"/>
        <dbReference type="ChEBI" id="CHEBI:18421"/>
        <dbReference type="EC" id="1.15.1.1"/>
    </reaction>
</comment>
<comment type="cofactor">
    <cofactor evidence="1">
        <name>Mn(2+)</name>
        <dbReference type="ChEBI" id="CHEBI:29035"/>
    </cofactor>
</comment>
<dbReference type="SUPFAM" id="SSF46609">
    <property type="entry name" value="Fe,Mn superoxide dismutase (SOD), N-terminal domain"/>
    <property type="match status" value="1"/>
</dbReference>
<dbReference type="GO" id="GO:0030145">
    <property type="term" value="F:manganese ion binding"/>
    <property type="evidence" value="ECO:0007669"/>
    <property type="project" value="TreeGrafter"/>
</dbReference>
<accession>A0A9W7ZVT1</accession>
<dbReference type="InterPro" id="IPR036324">
    <property type="entry name" value="Mn/Fe_SOD_N_sf"/>
</dbReference>
<evidence type="ECO:0000256" key="4">
    <source>
        <dbReference type="ARBA" id="ARBA00022723"/>
    </source>
</evidence>
<dbReference type="AlphaFoldDB" id="A0A9W7ZVT1"/>
<dbReference type="Proteomes" id="UP001150538">
    <property type="component" value="Unassembled WGS sequence"/>
</dbReference>
<dbReference type="InterPro" id="IPR036314">
    <property type="entry name" value="SOD_C_sf"/>
</dbReference>
<proteinExistence type="inferred from homology"/>
<keyword evidence="4 9" id="KW-0479">Metal-binding</keyword>
<keyword evidence="5" id="KW-0049">Antioxidant</keyword>
<evidence type="ECO:0000256" key="1">
    <source>
        <dbReference type="ARBA" id="ARBA00001936"/>
    </source>
</evidence>
<feature type="binding site" evidence="9">
    <location>
        <position position="207"/>
    </location>
    <ligand>
        <name>Mn(2+)</name>
        <dbReference type="ChEBI" id="CHEBI:29035"/>
    </ligand>
</feature>
<evidence type="ECO:0000313" key="13">
    <source>
        <dbReference type="EMBL" id="KAJ1912669.1"/>
    </source>
</evidence>
<evidence type="ECO:0000256" key="3">
    <source>
        <dbReference type="ARBA" id="ARBA00012682"/>
    </source>
</evidence>
<feature type="binding site" evidence="9">
    <location>
        <position position="203"/>
    </location>
    <ligand>
        <name>Mn(2+)</name>
        <dbReference type="ChEBI" id="CHEBI:29035"/>
    </ligand>
</feature>
<feature type="domain" description="Manganese/iron superoxide dismutase N-terminal" evidence="11">
    <location>
        <begin position="43"/>
        <end position="123"/>
    </location>
</feature>
<dbReference type="FunFam" id="3.55.40.20:FF:000002">
    <property type="entry name" value="Superoxide dismutase"/>
    <property type="match status" value="1"/>
</dbReference>
<evidence type="ECO:0000256" key="5">
    <source>
        <dbReference type="ARBA" id="ARBA00022862"/>
    </source>
</evidence>
<feature type="binding site" evidence="9">
    <location>
        <position position="116"/>
    </location>
    <ligand>
        <name>Mn(2+)</name>
        <dbReference type="ChEBI" id="CHEBI:29035"/>
    </ligand>
</feature>
<dbReference type="EMBL" id="JANBPU010000323">
    <property type="protein sequence ID" value="KAJ1912669.1"/>
    <property type="molecule type" value="Genomic_DNA"/>
</dbReference>
<keyword evidence="7" id="KW-0464">Manganese</keyword>
<evidence type="ECO:0000256" key="10">
    <source>
        <dbReference type="RuleBase" id="RU000414"/>
    </source>
</evidence>
<organism evidence="13 14">
    <name type="scientific">Mycoemilia scoparia</name>
    <dbReference type="NCBI Taxonomy" id="417184"/>
    <lineage>
        <taxon>Eukaryota</taxon>
        <taxon>Fungi</taxon>
        <taxon>Fungi incertae sedis</taxon>
        <taxon>Zoopagomycota</taxon>
        <taxon>Kickxellomycotina</taxon>
        <taxon>Kickxellomycetes</taxon>
        <taxon>Kickxellales</taxon>
        <taxon>Kickxellaceae</taxon>
        <taxon>Mycoemilia</taxon>
    </lineage>
</organism>
<evidence type="ECO:0000256" key="9">
    <source>
        <dbReference type="PIRSR" id="PIRSR000349-1"/>
    </source>
</evidence>
<evidence type="ECO:0000259" key="11">
    <source>
        <dbReference type="Pfam" id="PF00081"/>
    </source>
</evidence>
<comment type="caution">
    <text evidence="13">The sequence shown here is derived from an EMBL/GenBank/DDBJ whole genome shotgun (WGS) entry which is preliminary data.</text>
</comment>
<dbReference type="InterPro" id="IPR001189">
    <property type="entry name" value="Mn/Fe_SOD"/>
</dbReference>
<dbReference type="InterPro" id="IPR019833">
    <property type="entry name" value="Mn/Fe_SOD_BS"/>
</dbReference>
<sequence>MFRLSTRLFSSTTARAATTTLPGSSLAGKAATVAAAAGVLRMKHTLPDLPYDYNALEPVISADIMRLHHDKHHQAYVNGLNAAEEQLVEATNTSNAAKIAQIQSAIRFNAGGHINHSIFWNNLVSIKEGGGQLQAGALKSAIEAEFGSLEKLSKLMNAQTVAIQGSGWGWLVLNPNTGKLEIVTLPNQDTPAMIGRHPLLGIDIWEHAFYLDYKNVKADYLNNIWKIVNWKDVEKRYEEGLKLVTSN</sequence>
<comment type="function">
    <text evidence="10">Destroys radicals which are normally produced within the cells and which are toxic to biological systems.</text>
</comment>
<evidence type="ECO:0000256" key="6">
    <source>
        <dbReference type="ARBA" id="ARBA00023002"/>
    </source>
</evidence>
<dbReference type="GO" id="GO:0005739">
    <property type="term" value="C:mitochondrion"/>
    <property type="evidence" value="ECO:0007669"/>
    <property type="project" value="TreeGrafter"/>
</dbReference>
<gene>
    <name evidence="13" type="primary">SOD2_1</name>
    <name evidence="13" type="ORF">H4219_005515</name>
</gene>
<dbReference type="Gene3D" id="1.10.287.990">
    <property type="entry name" value="Fe,Mn superoxide dismutase (SOD) domain"/>
    <property type="match status" value="1"/>
</dbReference>
<evidence type="ECO:0000313" key="14">
    <source>
        <dbReference type="Proteomes" id="UP001150538"/>
    </source>
</evidence>
<comment type="similarity">
    <text evidence="2 10">Belongs to the iron/manganese superoxide dismutase family.</text>
</comment>